<organism evidence="1 2">
    <name type="scientific">Daphnia magna</name>
    <dbReference type="NCBI Taxonomy" id="35525"/>
    <lineage>
        <taxon>Eukaryota</taxon>
        <taxon>Metazoa</taxon>
        <taxon>Ecdysozoa</taxon>
        <taxon>Arthropoda</taxon>
        <taxon>Crustacea</taxon>
        <taxon>Branchiopoda</taxon>
        <taxon>Diplostraca</taxon>
        <taxon>Cladocera</taxon>
        <taxon>Anomopoda</taxon>
        <taxon>Daphniidae</taxon>
        <taxon>Daphnia</taxon>
    </lineage>
</organism>
<proteinExistence type="predicted"/>
<dbReference type="EMBL" id="LRGB01001601">
    <property type="protein sequence ID" value="KZS11016.1"/>
    <property type="molecule type" value="Genomic_DNA"/>
</dbReference>
<reference evidence="1 2" key="1">
    <citation type="submission" date="2016-03" db="EMBL/GenBank/DDBJ databases">
        <title>EvidentialGene: Evidence-directed Construction of Genes on Genomes.</title>
        <authorList>
            <person name="Gilbert D.G."/>
            <person name="Choi J.-H."/>
            <person name="Mockaitis K."/>
            <person name="Colbourne J."/>
            <person name="Pfrender M."/>
        </authorList>
    </citation>
    <scope>NUCLEOTIDE SEQUENCE [LARGE SCALE GENOMIC DNA]</scope>
    <source>
        <strain evidence="1 2">Xinb3</strain>
        <tissue evidence="1">Complete organism</tissue>
    </source>
</reference>
<evidence type="ECO:0000313" key="2">
    <source>
        <dbReference type="Proteomes" id="UP000076858"/>
    </source>
</evidence>
<name>A0A164U341_9CRUS</name>
<sequence length="68" mass="7656">MQHGGGQGARIVIIQEVVYVHDRCTGTVCWRSRKQSLARVSISYPQLPHVFEQVYSAGRPPDNFESLV</sequence>
<accession>A0A164U341</accession>
<keyword evidence="2" id="KW-1185">Reference proteome</keyword>
<dbReference type="Proteomes" id="UP000076858">
    <property type="component" value="Unassembled WGS sequence"/>
</dbReference>
<evidence type="ECO:0000313" key="1">
    <source>
        <dbReference type="EMBL" id="KZS11016.1"/>
    </source>
</evidence>
<gene>
    <name evidence="1" type="ORF">APZ42_024369</name>
</gene>
<protein>
    <submittedName>
        <fullName evidence="1">Uncharacterized protein</fullName>
    </submittedName>
</protein>
<dbReference type="AlphaFoldDB" id="A0A164U341"/>
<comment type="caution">
    <text evidence="1">The sequence shown here is derived from an EMBL/GenBank/DDBJ whole genome shotgun (WGS) entry which is preliminary data.</text>
</comment>